<proteinExistence type="predicted"/>
<sequence length="69" mass="7896">MSLEIIERIDEETFWNIIFPPFDESDFNFEVFGDGFVSQDDFAFDEQVFDAMVGEQEDGTATQVFTAAP</sequence>
<comment type="caution">
    <text evidence="1">The sequence shown here is derived from an EMBL/GenBank/DDBJ whole genome shotgun (WGS) entry which is preliminary data.</text>
</comment>
<dbReference type="AlphaFoldDB" id="A0A645FJF4"/>
<protein>
    <submittedName>
        <fullName evidence="1">Uncharacterized protein</fullName>
    </submittedName>
</protein>
<evidence type="ECO:0000313" key="1">
    <source>
        <dbReference type="EMBL" id="MPN13469.1"/>
    </source>
</evidence>
<accession>A0A645FJF4</accession>
<dbReference type="EMBL" id="VSSQ01059963">
    <property type="protein sequence ID" value="MPN13469.1"/>
    <property type="molecule type" value="Genomic_DNA"/>
</dbReference>
<reference evidence="1" key="1">
    <citation type="submission" date="2019-08" db="EMBL/GenBank/DDBJ databases">
        <authorList>
            <person name="Kucharzyk K."/>
            <person name="Murdoch R.W."/>
            <person name="Higgins S."/>
            <person name="Loffler F."/>
        </authorList>
    </citation>
    <scope>NUCLEOTIDE SEQUENCE</scope>
</reference>
<gene>
    <name evidence="1" type="ORF">SDC9_160790</name>
</gene>
<organism evidence="1">
    <name type="scientific">bioreactor metagenome</name>
    <dbReference type="NCBI Taxonomy" id="1076179"/>
    <lineage>
        <taxon>unclassified sequences</taxon>
        <taxon>metagenomes</taxon>
        <taxon>ecological metagenomes</taxon>
    </lineage>
</organism>
<name>A0A645FJF4_9ZZZZ</name>